<dbReference type="Proteomes" id="UP001497514">
    <property type="component" value="Chromosome"/>
</dbReference>
<reference evidence="1 2" key="1">
    <citation type="submission" date="2024-05" db="EMBL/GenBank/DDBJ databases">
        <authorList>
            <person name="Duchaud E."/>
        </authorList>
    </citation>
    <scope>NUCLEOTIDE SEQUENCE [LARGE SCALE GENOMIC DNA]</scope>
    <source>
        <strain evidence="1">Ena-SAMPLE-TAB-13-05-2024-13:56:06:370-140309</strain>
    </source>
</reference>
<evidence type="ECO:0000313" key="1">
    <source>
        <dbReference type="EMBL" id="CAL2083483.1"/>
    </source>
</evidence>
<organism evidence="1 2">
    <name type="scientific">Tenacibaculum dicentrarchi</name>
    <dbReference type="NCBI Taxonomy" id="669041"/>
    <lineage>
        <taxon>Bacteria</taxon>
        <taxon>Pseudomonadati</taxon>
        <taxon>Bacteroidota</taxon>
        <taxon>Flavobacteriia</taxon>
        <taxon>Flavobacteriales</taxon>
        <taxon>Flavobacteriaceae</taxon>
        <taxon>Tenacibaculum</taxon>
    </lineage>
</organism>
<gene>
    <name evidence="1" type="ORF">TD3509T_1544</name>
</gene>
<name>A0ABM9NXY5_9FLAO</name>
<dbReference type="EMBL" id="OZ038524">
    <property type="protein sequence ID" value="CAL2083483.1"/>
    <property type="molecule type" value="Genomic_DNA"/>
</dbReference>
<protein>
    <submittedName>
        <fullName evidence="1">Uncharacterized protein</fullName>
    </submittedName>
</protein>
<proteinExistence type="predicted"/>
<keyword evidence="2" id="KW-1185">Reference proteome</keyword>
<evidence type="ECO:0000313" key="2">
    <source>
        <dbReference type="Proteomes" id="UP001497514"/>
    </source>
</evidence>
<accession>A0ABM9NXY5</accession>
<sequence length="21" mass="2535">MYERIFSWRKNTPHTLGVGKN</sequence>